<organism evidence="2 3">
    <name type="scientific">Lojkania enalia</name>
    <dbReference type="NCBI Taxonomy" id="147567"/>
    <lineage>
        <taxon>Eukaryota</taxon>
        <taxon>Fungi</taxon>
        <taxon>Dikarya</taxon>
        <taxon>Ascomycota</taxon>
        <taxon>Pezizomycotina</taxon>
        <taxon>Dothideomycetes</taxon>
        <taxon>Pleosporomycetidae</taxon>
        <taxon>Pleosporales</taxon>
        <taxon>Pleosporales incertae sedis</taxon>
        <taxon>Lojkania</taxon>
    </lineage>
</organism>
<evidence type="ECO:0000313" key="3">
    <source>
        <dbReference type="Proteomes" id="UP000800093"/>
    </source>
</evidence>
<comment type="caution">
    <text evidence="2">The sequence shown here is derived from an EMBL/GenBank/DDBJ whole genome shotgun (WGS) entry which is preliminary data.</text>
</comment>
<feature type="region of interest" description="Disordered" evidence="1">
    <location>
        <begin position="106"/>
        <end position="130"/>
    </location>
</feature>
<dbReference type="AlphaFoldDB" id="A0A9P4K729"/>
<evidence type="ECO:0000256" key="1">
    <source>
        <dbReference type="SAM" id="MobiDB-lite"/>
    </source>
</evidence>
<name>A0A9P4K729_9PLEO</name>
<feature type="compositionally biased region" description="Acidic residues" evidence="1">
    <location>
        <begin position="56"/>
        <end position="67"/>
    </location>
</feature>
<dbReference type="EMBL" id="ML986675">
    <property type="protein sequence ID" value="KAF2260659.1"/>
    <property type="molecule type" value="Genomic_DNA"/>
</dbReference>
<gene>
    <name evidence="2" type="ORF">CC78DRAFT_547306</name>
</gene>
<protein>
    <submittedName>
        <fullName evidence="2">Uncharacterized protein</fullName>
    </submittedName>
</protein>
<keyword evidence="3" id="KW-1185">Reference proteome</keyword>
<dbReference type="Proteomes" id="UP000800093">
    <property type="component" value="Unassembled WGS sequence"/>
</dbReference>
<feature type="region of interest" description="Disordered" evidence="1">
    <location>
        <begin position="31"/>
        <end position="68"/>
    </location>
</feature>
<evidence type="ECO:0000313" key="2">
    <source>
        <dbReference type="EMBL" id="KAF2260659.1"/>
    </source>
</evidence>
<reference evidence="3" key="1">
    <citation type="journal article" date="2020" name="Stud. Mycol.">
        <title>101 Dothideomycetes genomes: A test case for predicting lifestyles and emergence of pathogens.</title>
        <authorList>
            <person name="Haridas S."/>
            <person name="Albert R."/>
            <person name="Binder M."/>
            <person name="Bloem J."/>
            <person name="LaButti K."/>
            <person name="Salamov A."/>
            <person name="Andreopoulos B."/>
            <person name="Baker S."/>
            <person name="Barry K."/>
            <person name="Bills G."/>
            <person name="Bluhm B."/>
            <person name="Cannon C."/>
            <person name="Castanera R."/>
            <person name="Culley D."/>
            <person name="Daum C."/>
            <person name="Ezra D."/>
            <person name="Gonzalez J."/>
            <person name="Henrissat B."/>
            <person name="Kuo A."/>
            <person name="Liang C."/>
            <person name="Lipzen A."/>
            <person name="Lutzoni F."/>
            <person name="Magnuson J."/>
            <person name="Mondo S."/>
            <person name="Nolan M."/>
            <person name="Ohm R."/>
            <person name="Pangilinan J."/>
            <person name="Park H.-J."/>
            <person name="Ramirez L."/>
            <person name="Alfaro M."/>
            <person name="Sun H."/>
            <person name="Tritt A."/>
            <person name="Yoshinaga Y."/>
            <person name="Zwiers L.-H."/>
            <person name="Turgeon B."/>
            <person name="Goodwin S."/>
            <person name="Spatafora J."/>
            <person name="Crous P."/>
            <person name="Grigoriev I."/>
        </authorList>
    </citation>
    <scope>NUCLEOTIDE SEQUENCE [LARGE SCALE GENOMIC DNA]</scope>
    <source>
        <strain evidence="3">CBS 304.66</strain>
    </source>
</reference>
<sequence>MSHIVVTYVYQRNTDALFDGDEDAQRRRLIKEAEGVGSGPTLPNSRTLTIDRSDDDRENEADEEEEEHQAIKEGIVLMIRSLALRDICFNIISKAGPIFQPVPKDRQQLHSQSMPHLDGVEDSDNSRPGLPPRSMLKTITGGLVDASLEQPEYSDNKILRTIEKKVDRNAKKKTLDSLAEDTSKFFGIANTKLKRAILKELKLKDMEAKGLNVLWDSNARV</sequence>
<accession>A0A9P4K729</accession>
<proteinExistence type="predicted"/>